<sequence length="85" mass="9098">MDDETGDGPRPAEALPLPVDEQLVGHYRVTLDDLAGDAPPLAPFDDGGEHRIGCGWRMTDRRVPTGKTSSGFAGVEVRPSLLDVK</sequence>
<dbReference type="Proteomes" id="UP001589608">
    <property type="component" value="Unassembled WGS sequence"/>
</dbReference>
<organism evidence="1 2">
    <name type="scientific">Dactylosporangium vinaceum</name>
    <dbReference type="NCBI Taxonomy" id="53362"/>
    <lineage>
        <taxon>Bacteria</taxon>
        <taxon>Bacillati</taxon>
        <taxon>Actinomycetota</taxon>
        <taxon>Actinomycetes</taxon>
        <taxon>Micromonosporales</taxon>
        <taxon>Micromonosporaceae</taxon>
        <taxon>Dactylosporangium</taxon>
    </lineage>
</organism>
<comment type="caution">
    <text evidence="1">The sequence shown here is derived from an EMBL/GenBank/DDBJ whole genome shotgun (WGS) entry which is preliminary data.</text>
</comment>
<accession>A0ABV5M9V4</accession>
<protein>
    <submittedName>
        <fullName evidence="1">Uncharacterized protein</fullName>
    </submittedName>
</protein>
<gene>
    <name evidence="1" type="ORF">ACFFTR_21240</name>
</gene>
<proteinExistence type="predicted"/>
<reference evidence="1 2" key="1">
    <citation type="submission" date="2024-09" db="EMBL/GenBank/DDBJ databases">
        <authorList>
            <person name="Sun Q."/>
            <person name="Mori K."/>
        </authorList>
    </citation>
    <scope>NUCLEOTIDE SEQUENCE [LARGE SCALE GENOMIC DNA]</scope>
    <source>
        <strain evidence="1 2">JCM 3307</strain>
    </source>
</reference>
<name>A0ABV5M9V4_9ACTN</name>
<evidence type="ECO:0000313" key="1">
    <source>
        <dbReference type="EMBL" id="MFB9445611.1"/>
    </source>
</evidence>
<keyword evidence="2" id="KW-1185">Reference proteome</keyword>
<evidence type="ECO:0000313" key="2">
    <source>
        <dbReference type="Proteomes" id="UP001589608"/>
    </source>
</evidence>
<dbReference type="EMBL" id="JBHMCA010000043">
    <property type="protein sequence ID" value="MFB9445611.1"/>
    <property type="molecule type" value="Genomic_DNA"/>
</dbReference>
<dbReference type="RefSeq" id="WP_380029103.1">
    <property type="nucleotide sequence ID" value="NZ_JBHMCA010000043.1"/>
</dbReference>